<feature type="transmembrane region" description="Helical" evidence="10">
    <location>
        <begin position="52"/>
        <end position="71"/>
    </location>
</feature>
<evidence type="ECO:0000256" key="7">
    <source>
        <dbReference type="ARBA" id="ARBA00023065"/>
    </source>
</evidence>
<keyword evidence="2 10" id="KW-0813">Transport</keyword>
<evidence type="ECO:0000256" key="4">
    <source>
        <dbReference type="ARBA" id="ARBA00022692"/>
    </source>
</evidence>
<keyword evidence="3 10" id="KW-1003">Cell membrane</keyword>
<dbReference type="Proteomes" id="UP000198609">
    <property type="component" value="Unassembled WGS sequence"/>
</dbReference>
<comment type="subcellular location">
    <subcellularLocation>
        <location evidence="1 10">Cell membrane</location>
        <topology evidence="1 10">Multi-pass membrane protein</topology>
    </subcellularLocation>
</comment>
<evidence type="ECO:0000256" key="2">
    <source>
        <dbReference type="ARBA" id="ARBA00022448"/>
    </source>
</evidence>
<dbReference type="InterPro" id="IPR018422">
    <property type="entry name" value="Cation/H_exchanger_CPA1"/>
</dbReference>
<feature type="domain" description="Cation/H+ exchanger transmembrane" evidence="11">
    <location>
        <begin position="13"/>
        <end position="403"/>
    </location>
</feature>
<feature type="transmembrane region" description="Helical" evidence="10">
    <location>
        <begin position="29"/>
        <end position="46"/>
    </location>
</feature>
<comment type="caution">
    <text evidence="10">Lacks conserved residue(s) required for the propagation of feature annotation.</text>
</comment>
<comment type="function">
    <text evidence="10">Na(+)/H(+) antiporter that extrudes sodium in exchange for external protons.</text>
</comment>
<feature type="transmembrane region" description="Helical" evidence="10">
    <location>
        <begin position="83"/>
        <end position="105"/>
    </location>
</feature>
<dbReference type="EMBL" id="FNST01000001">
    <property type="protein sequence ID" value="SEB30290.1"/>
    <property type="molecule type" value="Genomic_DNA"/>
</dbReference>
<keyword evidence="4 10" id="KW-0812">Transmembrane</keyword>
<evidence type="ECO:0000256" key="8">
    <source>
        <dbReference type="ARBA" id="ARBA00023136"/>
    </source>
</evidence>
<reference evidence="13" key="1">
    <citation type="submission" date="2016-10" db="EMBL/GenBank/DDBJ databases">
        <authorList>
            <person name="Varghese N."/>
            <person name="Submissions S."/>
        </authorList>
    </citation>
    <scope>NUCLEOTIDE SEQUENCE [LARGE SCALE GENOMIC DNA]</scope>
    <source>
        <strain evidence="13">DSM 40318</strain>
    </source>
</reference>
<dbReference type="GO" id="GO:0005886">
    <property type="term" value="C:plasma membrane"/>
    <property type="evidence" value="ECO:0007669"/>
    <property type="project" value="UniProtKB-SubCell"/>
</dbReference>
<feature type="transmembrane region" description="Helical" evidence="10">
    <location>
        <begin position="344"/>
        <end position="365"/>
    </location>
</feature>
<evidence type="ECO:0000259" key="11">
    <source>
        <dbReference type="Pfam" id="PF00999"/>
    </source>
</evidence>
<feature type="transmembrane region" description="Helical" evidence="10">
    <location>
        <begin position="294"/>
        <end position="323"/>
    </location>
</feature>
<evidence type="ECO:0000313" key="13">
    <source>
        <dbReference type="Proteomes" id="UP000198609"/>
    </source>
</evidence>
<feature type="transmembrane region" description="Helical" evidence="10">
    <location>
        <begin position="377"/>
        <end position="397"/>
    </location>
</feature>
<feature type="transmembrane region" description="Helical" evidence="10">
    <location>
        <begin position="262"/>
        <end position="282"/>
    </location>
</feature>
<keyword evidence="7 10" id="KW-0406">Ion transport</keyword>
<dbReference type="GO" id="GO:0051453">
    <property type="term" value="P:regulation of intracellular pH"/>
    <property type="evidence" value="ECO:0007669"/>
    <property type="project" value="TreeGrafter"/>
</dbReference>
<evidence type="ECO:0000313" key="12">
    <source>
        <dbReference type="EMBL" id="SEB30290.1"/>
    </source>
</evidence>
<dbReference type="GO" id="GO:0098719">
    <property type="term" value="P:sodium ion import across plasma membrane"/>
    <property type="evidence" value="ECO:0007669"/>
    <property type="project" value="TreeGrafter"/>
</dbReference>
<gene>
    <name evidence="12" type="ORF">SAMN04490356_0189</name>
</gene>
<evidence type="ECO:0000256" key="6">
    <source>
        <dbReference type="ARBA" id="ARBA00023053"/>
    </source>
</evidence>
<organism evidence="12 13">
    <name type="scientific">Streptomyces melanosporofaciens</name>
    <dbReference type="NCBI Taxonomy" id="67327"/>
    <lineage>
        <taxon>Bacteria</taxon>
        <taxon>Bacillati</taxon>
        <taxon>Actinomycetota</taxon>
        <taxon>Actinomycetes</taxon>
        <taxon>Kitasatosporales</taxon>
        <taxon>Streptomycetaceae</taxon>
        <taxon>Streptomyces</taxon>
        <taxon>Streptomyces violaceusniger group</taxon>
    </lineage>
</organism>
<proteinExistence type="inferred from homology"/>
<name>A0A1H4I8Q3_STRMJ</name>
<dbReference type="InterPro" id="IPR004705">
    <property type="entry name" value="Cation/H_exchanger_CPA1_bac"/>
</dbReference>
<keyword evidence="6 10" id="KW-0915">Sodium</keyword>
<dbReference type="GO" id="GO:0015385">
    <property type="term" value="F:sodium:proton antiporter activity"/>
    <property type="evidence" value="ECO:0007669"/>
    <property type="project" value="InterPro"/>
</dbReference>
<dbReference type="PANTHER" id="PTHR10110">
    <property type="entry name" value="SODIUM/HYDROGEN EXCHANGER"/>
    <property type="match status" value="1"/>
</dbReference>
<dbReference type="GO" id="GO:0015386">
    <property type="term" value="F:potassium:proton antiporter activity"/>
    <property type="evidence" value="ECO:0007669"/>
    <property type="project" value="TreeGrafter"/>
</dbReference>
<feature type="transmembrane region" description="Helical" evidence="10">
    <location>
        <begin position="6"/>
        <end position="22"/>
    </location>
</feature>
<comment type="similarity">
    <text evidence="10">Belongs to the monovalent cation:proton antiporter 1 (CPA1) transporter (TC 2.A.36) family.</text>
</comment>
<dbReference type="AlphaFoldDB" id="A0A1H4I8Q3"/>
<dbReference type="Gene3D" id="1.20.1530.20">
    <property type="match status" value="1"/>
</dbReference>
<sequence length="541" mass="57839">MTGLELIVVVVTAVLLMTWTAHRLRVSEPLLLLIGGILIGLLPRFADIHPPSDVVLLLFLPALLYWESLTTSLREVKNNFRSIALQATGLVLVTALAVAVVAHALGYSWPLAFVLGAVLAPTDVSAVAAVARAMPRRMLTLLRTESLLNDGMALVLLAVGLEVLTTGEPFSWSHTAMRFLEAYAGGAAVGAATALLLVPVRRYVGDRILHSGLSVVTPFLACLPAEALHVSGVLAVVTCGLVTSRVGPRVIGSDARLQATSFWEVTTFLLNGALFVLVGIQLPAAVRALTSISLLQATVIAAVVSATVIATRVAWFYTIPYVIRLLDRRPRQRERRISARQRLPLAWAGMRGAISLAAALTIPATTSGGRPLGQRDAVVFITVVVIVVTLAVLGPALPAVVRWARFGEDTTEAAEETLAVRHLATTALAEMAALAHRFDTPDAATAQIAKDLRKQATVGSGGTHDDGSPDLRRQMNAAYALQAALLDIKRAALSDLRRHSRIDDVVLLRVQRFLDAEEQHLRLRTALLPPDADGTDGGFTR</sequence>
<keyword evidence="13" id="KW-1185">Reference proteome</keyword>
<feature type="transmembrane region" description="Helical" evidence="10">
    <location>
        <begin position="111"/>
        <end position="131"/>
    </location>
</feature>
<evidence type="ECO:0000256" key="1">
    <source>
        <dbReference type="ARBA" id="ARBA00004651"/>
    </source>
</evidence>
<dbReference type="NCBIfam" id="TIGR00831">
    <property type="entry name" value="a_cpa1"/>
    <property type="match status" value="1"/>
</dbReference>
<evidence type="ECO:0000256" key="9">
    <source>
        <dbReference type="ARBA" id="ARBA00023201"/>
    </source>
</evidence>
<feature type="transmembrane region" description="Helical" evidence="10">
    <location>
        <begin position="182"/>
        <end position="200"/>
    </location>
</feature>
<keyword evidence="9 10" id="KW-0739">Sodium transport</keyword>
<dbReference type="RefSeq" id="WP_093459604.1">
    <property type="nucleotide sequence ID" value="NZ_FNST01000001.1"/>
</dbReference>
<keyword evidence="8 10" id="KW-0472">Membrane</keyword>
<keyword evidence="5 10" id="KW-1133">Transmembrane helix</keyword>
<dbReference type="PANTHER" id="PTHR10110:SF86">
    <property type="entry name" value="SODIUM_HYDROGEN EXCHANGER 7"/>
    <property type="match status" value="1"/>
</dbReference>
<keyword evidence="10" id="KW-0050">Antiport</keyword>
<evidence type="ECO:0000256" key="3">
    <source>
        <dbReference type="ARBA" id="ARBA00022475"/>
    </source>
</evidence>
<dbReference type="InterPro" id="IPR006153">
    <property type="entry name" value="Cation/H_exchanger_TM"/>
</dbReference>
<accession>A0A1H4I8Q3</accession>
<evidence type="ECO:0000256" key="5">
    <source>
        <dbReference type="ARBA" id="ARBA00022989"/>
    </source>
</evidence>
<protein>
    <submittedName>
        <fullName evidence="12">Monovalent cation:H+ antiporter, CPA1 family</fullName>
    </submittedName>
</protein>
<evidence type="ECO:0000256" key="10">
    <source>
        <dbReference type="RuleBase" id="RU366002"/>
    </source>
</evidence>
<dbReference type="InterPro" id="IPR038770">
    <property type="entry name" value="Na+/solute_symporter_sf"/>
</dbReference>
<dbReference type="Pfam" id="PF00999">
    <property type="entry name" value="Na_H_Exchanger"/>
    <property type="match status" value="1"/>
</dbReference>